<dbReference type="Pfam" id="PF01557">
    <property type="entry name" value="FAA_hydrolase"/>
    <property type="match status" value="1"/>
</dbReference>
<dbReference type="Proteomes" id="UP001551011">
    <property type="component" value="Unassembled WGS sequence"/>
</dbReference>
<evidence type="ECO:0000313" key="5">
    <source>
        <dbReference type="Proteomes" id="UP001551011"/>
    </source>
</evidence>
<reference evidence="4 5" key="1">
    <citation type="submission" date="2024-06" db="EMBL/GenBank/DDBJ databases">
        <title>The Natural Products Discovery Center: Release of the First 8490 Sequenced Strains for Exploring Actinobacteria Biosynthetic Diversity.</title>
        <authorList>
            <person name="Kalkreuter E."/>
            <person name="Kautsar S.A."/>
            <person name="Yang D."/>
            <person name="Bader C.D."/>
            <person name="Teijaro C.N."/>
            <person name="Fluegel L."/>
            <person name="Davis C.M."/>
            <person name="Simpson J.R."/>
            <person name="Lauterbach L."/>
            <person name="Steele A.D."/>
            <person name="Gui C."/>
            <person name="Meng S."/>
            <person name="Li G."/>
            <person name="Viehrig K."/>
            <person name="Ye F."/>
            <person name="Su P."/>
            <person name="Kiefer A.F."/>
            <person name="Nichols A."/>
            <person name="Cepeda A.J."/>
            <person name="Yan W."/>
            <person name="Fan B."/>
            <person name="Jiang Y."/>
            <person name="Adhikari A."/>
            <person name="Zheng C.-J."/>
            <person name="Schuster L."/>
            <person name="Cowan T.M."/>
            <person name="Smanski M.J."/>
            <person name="Chevrette M.G."/>
            <person name="De Carvalho L.P.S."/>
            <person name="Shen B."/>
        </authorList>
    </citation>
    <scope>NUCLEOTIDE SEQUENCE [LARGE SCALE GENOMIC DNA]</scope>
    <source>
        <strain evidence="4 5">NPDC020594</strain>
    </source>
</reference>
<dbReference type="SUPFAM" id="SSF56529">
    <property type="entry name" value="FAH"/>
    <property type="match status" value="1"/>
</dbReference>
<name>A0ABV3ALU5_9ACTN</name>
<keyword evidence="5" id="KW-1185">Reference proteome</keyword>
<keyword evidence="2" id="KW-0479">Metal-binding</keyword>
<sequence length="280" mass="29943">MRIGNLSGRLTVFTTAGAVDVEKASGGRFGSDPHHVYEQWEDFTAWAAEAVGEADGVPFAVEDLASPSPRPAQVFGIGANYRAHAAEAMLAAPEFPVVFTKFPTSIAGPRSEVVLSGPRVDWEAELVVVIGRPARNVPAGRAWDHVAGLTVGQDISDRTEQMKNQMPQWSLGKSFPGYSPMGPWLVTPDAFADPDDLELSCTLNGEEVQRTVTSRLLFPVPVLIAELSAKLPLLPGDVIFTGTPAGIGAARKPPVFLKAGDELVTTIEGVGEIRQRFRTA</sequence>
<dbReference type="PANTHER" id="PTHR42796:SF4">
    <property type="entry name" value="FUMARYLACETOACETATE HYDROLASE DOMAIN-CONTAINING PROTEIN 2A"/>
    <property type="match status" value="1"/>
</dbReference>
<accession>A0ABV3ALU5</accession>
<gene>
    <name evidence="4" type="ORF">AB0H04_39900</name>
</gene>
<dbReference type="GO" id="GO:0016787">
    <property type="term" value="F:hydrolase activity"/>
    <property type="evidence" value="ECO:0007669"/>
    <property type="project" value="UniProtKB-KW"/>
</dbReference>
<protein>
    <submittedName>
        <fullName evidence="4">Fumarylacetoacetate hydrolase family protein</fullName>
    </submittedName>
</protein>
<comment type="similarity">
    <text evidence="1">Belongs to the FAH family.</text>
</comment>
<evidence type="ECO:0000256" key="1">
    <source>
        <dbReference type="ARBA" id="ARBA00010211"/>
    </source>
</evidence>
<proteinExistence type="inferred from homology"/>
<dbReference type="PANTHER" id="PTHR42796">
    <property type="entry name" value="FUMARYLACETOACETATE HYDROLASE DOMAIN-CONTAINING PROTEIN 2A-RELATED"/>
    <property type="match status" value="1"/>
</dbReference>
<comment type="caution">
    <text evidence="4">The sequence shown here is derived from an EMBL/GenBank/DDBJ whole genome shotgun (WGS) entry which is preliminary data.</text>
</comment>
<dbReference type="EMBL" id="JBFAEG010000042">
    <property type="protein sequence ID" value="MEU5712921.1"/>
    <property type="molecule type" value="Genomic_DNA"/>
</dbReference>
<feature type="domain" description="Fumarylacetoacetase-like C-terminal" evidence="3">
    <location>
        <begin position="74"/>
        <end position="277"/>
    </location>
</feature>
<evidence type="ECO:0000259" key="3">
    <source>
        <dbReference type="Pfam" id="PF01557"/>
    </source>
</evidence>
<dbReference type="InterPro" id="IPR051121">
    <property type="entry name" value="FAH"/>
</dbReference>
<evidence type="ECO:0000256" key="2">
    <source>
        <dbReference type="ARBA" id="ARBA00022723"/>
    </source>
</evidence>
<evidence type="ECO:0000313" key="4">
    <source>
        <dbReference type="EMBL" id="MEU5712921.1"/>
    </source>
</evidence>
<dbReference type="Gene3D" id="3.90.850.10">
    <property type="entry name" value="Fumarylacetoacetase-like, C-terminal domain"/>
    <property type="match status" value="1"/>
</dbReference>
<dbReference type="InterPro" id="IPR011234">
    <property type="entry name" value="Fumarylacetoacetase-like_C"/>
</dbReference>
<organism evidence="4 5">
    <name type="scientific">Streptomyces flaveolus</name>
    <dbReference type="NCBI Taxonomy" id="67297"/>
    <lineage>
        <taxon>Bacteria</taxon>
        <taxon>Bacillati</taxon>
        <taxon>Actinomycetota</taxon>
        <taxon>Actinomycetes</taxon>
        <taxon>Kitasatosporales</taxon>
        <taxon>Streptomycetaceae</taxon>
        <taxon>Streptomyces</taxon>
    </lineage>
</organism>
<dbReference type="InterPro" id="IPR036663">
    <property type="entry name" value="Fumarylacetoacetase_C_sf"/>
</dbReference>
<dbReference type="RefSeq" id="WP_030655372.1">
    <property type="nucleotide sequence ID" value="NZ_JBEXDP010000052.1"/>
</dbReference>
<keyword evidence="4" id="KW-0378">Hydrolase</keyword>